<sequence>MPTKCVINECQSMQTKNCGISFFRFPLDDKLLSEKWITAIHKTQSSITAYSRICERHFKKEFLSEGQDRKRLKINAVPTEFLTLRVDPLQEQNKRLRINAAPTEPLTVQVDPLQGQNKRVKINAVPTKLLALRVDPLQEQNKRVKINTVPTKLLALRVDPLQEQNKRLKINVVPTKLLALRVDPLQEQNGLINLHGQVKTGCKEEIVAKRDVISNICNRNAHIVPISVKGMYLVRMYAYNFGIGNSNTFVYVEIVRTNKCIPTNEPNPGLQIVRTNKCLPTNEPNLELQIKTLKADNERLRALVQSLKDDHTRQLENQAEMFRHLLREQKEVMKNKLTSALNKVKLLKRQRKRLDVKITDLKKAKDKKIITKSIS</sequence>
<dbReference type="OrthoDB" id="7558866at2759"/>
<evidence type="ECO:0000256" key="4">
    <source>
        <dbReference type="ARBA" id="ARBA00022771"/>
    </source>
</evidence>
<evidence type="ECO:0000256" key="9">
    <source>
        <dbReference type="ARBA" id="ARBA00023163"/>
    </source>
</evidence>
<keyword evidence="4 12" id="KW-0863">Zinc-finger</keyword>
<dbReference type="AlphaFoldDB" id="A0A026X0D7"/>
<keyword evidence="11" id="KW-0131">Cell cycle</keyword>
<evidence type="ECO:0000256" key="5">
    <source>
        <dbReference type="ARBA" id="ARBA00022833"/>
    </source>
</evidence>
<dbReference type="InterPro" id="IPR026516">
    <property type="entry name" value="THAP1/10"/>
</dbReference>
<dbReference type="GO" id="GO:0005654">
    <property type="term" value="C:nucleoplasm"/>
    <property type="evidence" value="ECO:0007669"/>
    <property type="project" value="UniProtKB-SubCell"/>
</dbReference>
<keyword evidence="10" id="KW-0539">Nucleus</keyword>
<evidence type="ECO:0000313" key="16">
    <source>
        <dbReference type="Proteomes" id="UP000053097"/>
    </source>
</evidence>
<reference evidence="15 16" key="1">
    <citation type="journal article" date="2014" name="Curr. Biol.">
        <title>The genome of the clonal raider ant Cerapachys biroi.</title>
        <authorList>
            <person name="Oxley P.R."/>
            <person name="Ji L."/>
            <person name="Fetter-Pruneda I."/>
            <person name="McKenzie S.K."/>
            <person name="Li C."/>
            <person name="Hu H."/>
            <person name="Zhang G."/>
            <person name="Kronauer D.J."/>
        </authorList>
    </citation>
    <scope>NUCLEOTIDE SEQUENCE [LARGE SCALE GENOMIC DNA]</scope>
</reference>
<proteinExistence type="inferred from homology"/>
<protein>
    <submittedName>
        <fullName evidence="15">THAP domain-containing protein 1 A</fullName>
    </submittedName>
</protein>
<keyword evidence="6" id="KW-0805">Transcription regulation</keyword>
<dbReference type="InterPro" id="IPR006612">
    <property type="entry name" value="THAP_Znf"/>
</dbReference>
<organism evidence="15 16">
    <name type="scientific">Ooceraea biroi</name>
    <name type="common">Clonal raider ant</name>
    <name type="synonym">Cerapachys biroi</name>
    <dbReference type="NCBI Taxonomy" id="2015173"/>
    <lineage>
        <taxon>Eukaryota</taxon>
        <taxon>Metazoa</taxon>
        <taxon>Ecdysozoa</taxon>
        <taxon>Arthropoda</taxon>
        <taxon>Hexapoda</taxon>
        <taxon>Insecta</taxon>
        <taxon>Pterygota</taxon>
        <taxon>Neoptera</taxon>
        <taxon>Endopterygota</taxon>
        <taxon>Hymenoptera</taxon>
        <taxon>Apocrita</taxon>
        <taxon>Aculeata</taxon>
        <taxon>Formicoidea</taxon>
        <taxon>Formicidae</taxon>
        <taxon>Dorylinae</taxon>
        <taxon>Ooceraea</taxon>
    </lineage>
</organism>
<evidence type="ECO:0000256" key="1">
    <source>
        <dbReference type="ARBA" id="ARBA00004642"/>
    </source>
</evidence>
<evidence type="ECO:0000256" key="8">
    <source>
        <dbReference type="ARBA" id="ARBA00023125"/>
    </source>
</evidence>
<dbReference type="Pfam" id="PF05485">
    <property type="entry name" value="THAP"/>
    <property type="match status" value="1"/>
</dbReference>
<keyword evidence="9" id="KW-0804">Transcription</keyword>
<evidence type="ECO:0000256" key="13">
    <source>
        <dbReference type="SAM" id="Coils"/>
    </source>
</evidence>
<name>A0A026X0D7_OOCBI</name>
<feature type="coiled-coil region" evidence="13">
    <location>
        <begin position="290"/>
        <end position="367"/>
    </location>
</feature>
<evidence type="ECO:0000256" key="2">
    <source>
        <dbReference type="ARBA" id="ARBA00006177"/>
    </source>
</evidence>
<dbReference type="InterPro" id="IPR038441">
    <property type="entry name" value="THAP_Znf_sf"/>
</dbReference>
<dbReference type="Gene3D" id="6.20.210.20">
    <property type="entry name" value="THAP domain"/>
    <property type="match status" value="1"/>
</dbReference>
<evidence type="ECO:0000256" key="7">
    <source>
        <dbReference type="ARBA" id="ARBA00023054"/>
    </source>
</evidence>
<keyword evidence="7 13" id="KW-0175">Coiled coil</keyword>
<dbReference type="SMART" id="SM00692">
    <property type="entry name" value="DM3"/>
    <property type="match status" value="1"/>
</dbReference>
<dbReference type="PANTHER" id="PTHR46600">
    <property type="entry name" value="THAP DOMAIN-CONTAINING"/>
    <property type="match status" value="1"/>
</dbReference>
<evidence type="ECO:0000256" key="3">
    <source>
        <dbReference type="ARBA" id="ARBA00022723"/>
    </source>
</evidence>
<dbReference type="PROSITE" id="PS50950">
    <property type="entry name" value="ZF_THAP"/>
    <property type="match status" value="1"/>
</dbReference>
<dbReference type="SMART" id="SM00980">
    <property type="entry name" value="THAP"/>
    <property type="match status" value="1"/>
</dbReference>
<dbReference type="GO" id="GO:0008270">
    <property type="term" value="F:zinc ion binding"/>
    <property type="evidence" value="ECO:0007669"/>
    <property type="project" value="UniProtKB-KW"/>
</dbReference>
<comment type="similarity">
    <text evidence="2">Belongs to the THAP1 family.</text>
</comment>
<comment type="subcellular location">
    <subcellularLocation>
        <location evidence="1">Nucleus</location>
        <location evidence="1">Nucleoplasm</location>
    </subcellularLocation>
</comment>
<evidence type="ECO:0000259" key="14">
    <source>
        <dbReference type="PROSITE" id="PS50950"/>
    </source>
</evidence>
<evidence type="ECO:0000256" key="10">
    <source>
        <dbReference type="ARBA" id="ARBA00023242"/>
    </source>
</evidence>
<evidence type="ECO:0000256" key="6">
    <source>
        <dbReference type="ARBA" id="ARBA00023015"/>
    </source>
</evidence>
<keyword evidence="16" id="KW-1185">Reference proteome</keyword>
<dbReference type="GO" id="GO:0043565">
    <property type="term" value="F:sequence-specific DNA binding"/>
    <property type="evidence" value="ECO:0007669"/>
    <property type="project" value="InterPro"/>
</dbReference>
<dbReference type="PANTHER" id="PTHR46600:SF1">
    <property type="entry name" value="THAP DOMAIN-CONTAINING PROTEIN 1"/>
    <property type="match status" value="1"/>
</dbReference>
<evidence type="ECO:0000256" key="12">
    <source>
        <dbReference type="PROSITE-ProRule" id="PRU00309"/>
    </source>
</evidence>
<keyword evidence="5" id="KW-0862">Zinc</keyword>
<dbReference type="SUPFAM" id="SSF57716">
    <property type="entry name" value="Glucocorticoid receptor-like (DNA-binding domain)"/>
    <property type="match status" value="1"/>
</dbReference>
<feature type="domain" description="THAP-type" evidence="14">
    <location>
        <begin position="1"/>
        <end position="81"/>
    </location>
</feature>
<keyword evidence="8 12" id="KW-0238">DNA-binding</keyword>
<dbReference type="EMBL" id="KK107064">
    <property type="protein sequence ID" value="EZA60859.1"/>
    <property type="molecule type" value="Genomic_DNA"/>
</dbReference>
<dbReference type="Proteomes" id="UP000053097">
    <property type="component" value="Unassembled WGS sequence"/>
</dbReference>
<evidence type="ECO:0000313" key="15">
    <source>
        <dbReference type="EMBL" id="EZA60859.1"/>
    </source>
</evidence>
<gene>
    <name evidence="15" type="ORF">X777_13061</name>
</gene>
<keyword evidence="3" id="KW-0479">Metal-binding</keyword>
<evidence type="ECO:0000256" key="11">
    <source>
        <dbReference type="ARBA" id="ARBA00023306"/>
    </source>
</evidence>
<accession>A0A026X0D7</accession>